<evidence type="ECO:0000313" key="1">
    <source>
        <dbReference type="EMBL" id="KAF4673760.1"/>
    </source>
</evidence>
<dbReference type="Proteomes" id="UP000591131">
    <property type="component" value="Unassembled WGS sequence"/>
</dbReference>
<accession>A0A7J6MR77</accession>
<sequence>MASDSSSGQQLVLVLEPMASSRSSLCIGTVNNGEVKSIGKCSSCDINVNVPAIDLTQCKVAFFYRRPAVGKLAKVIKVGSKASSFTYVEGQRLKHVEVRTVREGDVLSKAYRKRGLSDELSTASDVHRADWRNSTELSGYSCKFTAVNGPIKLLQEIRDQITKENVRLLSDQLNSIVRSKADLQAKPTALQKRETELKMRVVQLEAAYKMKRQEWDKERELEAARKKGDRMIAVAERLKDALRHYNDIVIAYFIDLRDD</sequence>
<organism evidence="1 2">
    <name type="scientific">Perkinsus chesapeaki</name>
    <name type="common">Clam parasite</name>
    <name type="synonym">Perkinsus andrewsi</name>
    <dbReference type="NCBI Taxonomy" id="330153"/>
    <lineage>
        <taxon>Eukaryota</taxon>
        <taxon>Sar</taxon>
        <taxon>Alveolata</taxon>
        <taxon>Perkinsozoa</taxon>
        <taxon>Perkinsea</taxon>
        <taxon>Perkinsida</taxon>
        <taxon>Perkinsidae</taxon>
        <taxon>Perkinsus</taxon>
    </lineage>
</organism>
<reference evidence="1 2" key="1">
    <citation type="submission" date="2020-04" db="EMBL/GenBank/DDBJ databases">
        <title>Perkinsus chesapeaki whole genome sequence.</title>
        <authorList>
            <person name="Bogema D.R."/>
        </authorList>
    </citation>
    <scope>NUCLEOTIDE SEQUENCE [LARGE SCALE GENOMIC DNA]</scope>
    <source>
        <strain evidence="1">ATCC PRA-425</strain>
    </source>
</reference>
<proteinExistence type="predicted"/>
<comment type="caution">
    <text evidence="1">The sequence shown here is derived from an EMBL/GenBank/DDBJ whole genome shotgun (WGS) entry which is preliminary data.</text>
</comment>
<protein>
    <submittedName>
        <fullName evidence="1">Uncharacterized protein</fullName>
    </submittedName>
</protein>
<dbReference type="EMBL" id="JAAPAO010000076">
    <property type="protein sequence ID" value="KAF4673760.1"/>
    <property type="molecule type" value="Genomic_DNA"/>
</dbReference>
<gene>
    <name evidence="1" type="ORF">FOL47_010140</name>
</gene>
<keyword evidence="2" id="KW-1185">Reference proteome</keyword>
<evidence type="ECO:0000313" key="2">
    <source>
        <dbReference type="Proteomes" id="UP000591131"/>
    </source>
</evidence>
<dbReference type="AlphaFoldDB" id="A0A7J6MR77"/>
<name>A0A7J6MR77_PERCH</name>